<keyword evidence="1" id="KW-0472">Membrane</keyword>
<evidence type="ECO:0000313" key="2">
    <source>
        <dbReference type="EMBL" id="KAI1715741.1"/>
    </source>
</evidence>
<accession>A0AAD4N931</accession>
<sequence length="199" mass="21710">MKYKTRVWDALRNQKHSKSPSEQIITLCVTVVFLVGVVCCDGGVGQGPTSRLPEIITPVSIGELITFTKLVLFILGSIAMGNYEGLARQEYSFQLGLSLYKNGLSALNWGANLRSVPVRQRHSDGVGASVQLGDDIDPYLPSSVALHPKSIDSARCAAPLVLLCPFAYLVTQDVIYSLLLFSGTSKDWNMDQICYLLAI</sequence>
<organism evidence="2 3">
    <name type="scientific">Ditylenchus destructor</name>
    <dbReference type="NCBI Taxonomy" id="166010"/>
    <lineage>
        <taxon>Eukaryota</taxon>
        <taxon>Metazoa</taxon>
        <taxon>Ecdysozoa</taxon>
        <taxon>Nematoda</taxon>
        <taxon>Chromadorea</taxon>
        <taxon>Rhabditida</taxon>
        <taxon>Tylenchina</taxon>
        <taxon>Tylenchomorpha</taxon>
        <taxon>Sphaerularioidea</taxon>
        <taxon>Anguinidae</taxon>
        <taxon>Anguininae</taxon>
        <taxon>Ditylenchus</taxon>
    </lineage>
</organism>
<proteinExistence type="predicted"/>
<evidence type="ECO:0000313" key="3">
    <source>
        <dbReference type="Proteomes" id="UP001201812"/>
    </source>
</evidence>
<feature type="transmembrane region" description="Helical" evidence="1">
    <location>
        <begin position="24"/>
        <end position="44"/>
    </location>
</feature>
<evidence type="ECO:0000256" key="1">
    <source>
        <dbReference type="SAM" id="Phobius"/>
    </source>
</evidence>
<dbReference type="Proteomes" id="UP001201812">
    <property type="component" value="Unassembled WGS sequence"/>
</dbReference>
<keyword evidence="3" id="KW-1185">Reference proteome</keyword>
<feature type="transmembrane region" description="Helical" evidence="1">
    <location>
        <begin position="64"/>
        <end position="83"/>
    </location>
</feature>
<dbReference type="EMBL" id="JAKKPZ010000011">
    <property type="protein sequence ID" value="KAI1715741.1"/>
    <property type="molecule type" value="Genomic_DNA"/>
</dbReference>
<comment type="caution">
    <text evidence="2">The sequence shown here is derived from an EMBL/GenBank/DDBJ whole genome shotgun (WGS) entry which is preliminary data.</text>
</comment>
<keyword evidence="1" id="KW-0812">Transmembrane</keyword>
<gene>
    <name evidence="2" type="ORF">DdX_08071</name>
</gene>
<name>A0AAD4N931_9BILA</name>
<protein>
    <submittedName>
        <fullName evidence="2">Uncharacterized protein</fullName>
    </submittedName>
</protein>
<dbReference type="AlphaFoldDB" id="A0AAD4N931"/>
<keyword evidence="1" id="KW-1133">Transmembrane helix</keyword>
<reference evidence="2" key="1">
    <citation type="submission" date="2022-01" db="EMBL/GenBank/DDBJ databases">
        <title>Genome Sequence Resource for Two Populations of Ditylenchus destructor, the Migratory Endoparasitic Phytonematode.</title>
        <authorList>
            <person name="Zhang H."/>
            <person name="Lin R."/>
            <person name="Xie B."/>
        </authorList>
    </citation>
    <scope>NUCLEOTIDE SEQUENCE</scope>
    <source>
        <strain evidence="2">BazhouSP</strain>
    </source>
</reference>